<dbReference type="EMBL" id="JANPWB010000010">
    <property type="protein sequence ID" value="KAJ1144266.1"/>
    <property type="molecule type" value="Genomic_DNA"/>
</dbReference>
<name>A0AAV7QYC4_PLEWA</name>
<comment type="caution">
    <text evidence="1">The sequence shown here is derived from an EMBL/GenBank/DDBJ whole genome shotgun (WGS) entry which is preliminary data.</text>
</comment>
<organism evidence="1 2">
    <name type="scientific">Pleurodeles waltl</name>
    <name type="common">Iberian ribbed newt</name>
    <dbReference type="NCBI Taxonomy" id="8319"/>
    <lineage>
        <taxon>Eukaryota</taxon>
        <taxon>Metazoa</taxon>
        <taxon>Chordata</taxon>
        <taxon>Craniata</taxon>
        <taxon>Vertebrata</taxon>
        <taxon>Euteleostomi</taxon>
        <taxon>Amphibia</taxon>
        <taxon>Batrachia</taxon>
        <taxon>Caudata</taxon>
        <taxon>Salamandroidea</taxon>
        <taxon>Salamandridae</taxon>
        <taxon>Pleurodelinae</taxon>
        <taxon>Pleurodeles</taxon>
    </lineage>
</organism>
<reference evidence="1" key="1">
    <citation type="journal article" date="2022" name="bioRxiv">
        <title>Sequencing and chromosome-scale assembly of the giantPleurodeles waltlgenome.</title>
        <authorList>
            <person name="Brown T."/>
            <person name="Elewa A."/>
            <person name="Iarovenko S."/>
            <person name="Subramanian E."/>
            <person name="Araus A.J."/>
            <person name="Petzold A."/>
            <person name="Susuki M."/>
            <person name="Suzuki K.-i.T."/>
            <person name="Hayashi T."/>
            <person name="Toyoda A."/>
            <person name="Oliveira C."/>
            <person name="Osipova E."/>
            <person name="Leigh N.D."/>
            <person name="Simon A."/>
            <person name="Yun M.H."/>
        </authorList>
    </citation>
    <scope>NUCLEOTIDE SEQUENCE</scope>
    <source>
        <strain evidence="1">20211129_DDA</strain>
        <tissue evidence="1">Liver</tissue>
    </source>
</reference>
<feature type="non-terminal residue" evidence="1">
    <location>
        <position position="1"/>
    </location>
</feature>
<proteinExistence type="predicted"/>
<protein>
    <submittedName>
        <fullName evidence="1">Uncharacterized protein</fullName>
    </submittedName>
</protein>
<feature type="non-terminal residue" evidence="1">
    <location>
        <position position="94"/>
    </location>
</feature>
<keyword evidence="2" id="KW-1185">Reference proteome</keyword>
<gene>
    <name evidence="1" type="ORF">NDU88_010567</name>
</gene>
<sequence length="94" mass="10461">VSFLAFEFTAQTVALQSSCKAADLKRASVPNAVLFTIFQQQQTLATSPPYFAGFIQTEATASDTYSLGFNPKENILWHLELLSCCVHTDKFHWA</sequence>
<accession>A0AAV7QYC4</accession>
<evidence type="ECO:0000313" key="2">
    <source>
        <dbReference type="Proteomes" id="UP001066276"/>
    </source>
</evidence>
<dbReference type="Proteomes" id="UP001066276">
    <property type="component" value="Chromosome 6"/>
</dbReference>
<dbReference type="AlphaFoldDB" id="A0AAV7QYC4"/>
<evidence type="ECO:0000313" key="1">
    <source>
        <dbReference type="EMBL" id="KAJ1144266.1"/>
    </source>
</evidence>